<dbReference type="AlphaFoldDB" id="A0ABC8M9F8"/>
<feature type="transmembrane region" description="Helical" evidence="1">
    <location>
        <begin position="113"/>
        <end position="131"/>
    </location>
</feature>
<keyword evidence="1" id="KW-1133">Transmembrane helix</keyword>
<comment type="caution">
    <text evidence="2">The sequence shown here is derived from an EMBL/GenBank/DDBJ whole genome shotgun (WGS) entry which is preliminary data.</text>
</comment>
<evidence type="ECO:0000313" key="3">
    <source>
        <dbReference type="Proteomes" id="UP001642260"/>
    </source>
</evidence>
<dbReference type="InterPro" id="IPR001611">
    <property type="entry name" value="Leu-rich_rpt"/>
</dbReference>
<dbReference type="InterPro" id="IPR053213">
    <property type="entry name" value="RLP29"/>
</dbReference>
<evidence type="ECO:0000256" key="1">
    <source>
        <dbReference type="SAM" id="Phobius"/>
    </source>
</evidence>
<dbReference type="SUPFAM" id="SSF52058">
    <property type="entry name" value="L domain-like"/>
    <property type="match status" value="1"/>
</dbReference>
<keyword evidence="1" id="KW-0472">Membrane</keyword>
<reference evidence="2 3" key="1">
    <citation type="submission" date="2022-03" db="EMBL/GenBank/DDBJ databases">
        <authorList>
            <person name="Macdonald S."/>
            <person name="Ahmed S."/>
            <person name="Newling K."/>
        </authorList>
    </citation>
    <scope>NUCLEOTIDE SEQUENCE [LARGE SCALE GENOMIC DNA]</scope>
</reference>
<dbReference type="InterPro" id="IPR032675">
    <property type="entry name" value="LRR_dom_sf"/>
</dbReference>
<dbReference type="PANTHER" id="PTHR48009">
    <property type="entry name" value="LEUCINE-RICH REPEAT (LRR) FAMILY PROTEIN"/>
    <property type="match status" value="1"/>
</dbReference>
<keyword evidence="3" id="KW-1185">Reference proteome</keyword>
<organism evidence="2 3">
    <name type="scientific">Eruca vesicaria subsp. sativa</name>
    <name type="common">Garden rocket</name>
    <name type="synonym">Eruca sativa</name>
    <dbReference type="NCBI Taxonomy" id="29727"/>
    <lineage>
        <taxon>Eukaryota</taxon>
        <taxon>Viridiplantae</taxon>
        <taxon>Streptophyta</taxon>
        <taxon>Embryophyta</taxon>
        <taxon>Tracheophyta</taxon>
        <taxon>Spermatophyta</taxon>
        <taxon>Magnoliopsida</taxon>
        <taxon>eudicotyledons</taxon>
        <taxon>Gunneridae</taxon>
        <taxon>Pentapetalae</taxon>
        <taxon>rosids</taxon>
        <taxon>malvids</taxon>
        <taxon>Brassicales</taxon>
        <taxon>Brassicaceae</taxon>
        <taxon>Brassiceae</taxon>
        <taxon>Eruca</taxon>
    </lineage>
</organism>
<dbReference type="Proteomes" id="UP001642260">
    <property type="component" value="Unassembled WGS sequence"/>
</dbReference>
<dbReference type="PANTHER" id="PTHR48009:SF4">
    <property type="entry name" value="LEUCINE-RICH REPEAT (LRR) FAMILY PROTEIN"/>
    <property type="match status" value="1"/>
</dbReference>
<dbReference type="Gene3D" id="3.80.10.10">
    <property type="entry name" value="Ribonuclease Inhibitor"/>
    <property type="match status" value="1"/>
</dbReference>
<dbReference type="EMBL" id="CAKOAT010995557">
    <property type="protein sequence ID" value="CAH8392381.1"/>
    <property type="molecule type" value="Genomic_DNA"/>
</dbReference>
<accession>A0ABC8M9F8</accession>
<proteinExistence type="predicted"/>
<name>A0ABC8M9F8_ERUVS</name>
<evidence type="ECO:0000313" key="2">
    <source>
        <dbReference type="EMBL" id="CAH8392381.1"/>
    </source>
</evidence>
<dbReference type="Pfam" id="PF00560">
    <property type="entry name" value="LRR_1"/>
    <property type="match status" value="1"/>
</dbReference>
<keyword evidence="1" id="KW-0812">Transmembrane</keyword>
<sequence length="168" mass="18978">MELWSSSKIKIMRAGNNRFRGQVPEFVSLASSLEQVEIDNNSFSGEIPHGLGVIKNLYKFSTSENGFEGGLPPNLCDSPVVIIVNISHNNLSGKIPKLKNCKKLVSLSLARNAFNVGISIFFTVFLFRIVFQSQQKQKKVKYLEDNWSCIRVISFSYSFLEIHPECDK</sequence>
<protein>
    <submittedName>
        <fullName evidence="2">Uncharacterized protein</fullName>
    </submittedName>
</protein>
<gene>
    <name evidence="2" type="ORF">ERUC_LOCUS44864</name>
</gene>